<dbReference type="InterPro" id="IPR036921">
    <property type="entry name" value="PurM-like_N_sf"/>
</dbReference>
<dbReference type="GO" id="GO:0000287">
    <property type="term" value="F:magnesium ion binding"/>
    <property type="evidence" value="ECO:0007669"/>
    <property type="project" value="UniProtKB-UniRule"/>
</dbReference>
<comment type="subunit">
    <text evidence="8">Monomer. Part of the FGAM synthase complex composed of 1 PurL, 1 PurQ and 2 PurS subunits.</text>
</comment>
<dbReference type="InterPro" id="IPR036676">
    <property type="entry name" value="PurM-like_C_sf"/>
</dbReference>
<keyword evidence="5 8" id="KW-0658">Purine biosynthesis</keyword>
<dbReference type="SUPFAM" id="SSF56042">
    <property type="entry name" value="PurM C-terminal domain-like"/>
    <property type="match status" value="2"/>
</dbReference>
<evidence type="ECO:0000256" key="2">
    <source>
        <dbReference type="ARBA" id="ARBA00022598"/>
    </source>
</evidence>
<comment type="similarity">
    <text evidence="8">Belongs to the FGAMS family.</text>
</comment>
<dbReference type="Gene3D" id="3.30.1330.10">
    <property type="entry name" value="PurM-like, N-terminal domain"/>
    <property type="match status" value="2"/>
</dbReference>
<feature type="active site" description="Proton acceptor" evidence="8">
    <location>
        <position position="82"/>
    </location>
</feature>
<feature type="binding site" evidence="8">
    <location>
        <begin position="300"/>
        <end position="302"/>
    </location>
    <ligand>
        <name>substrate</name>
    </ligand>
</feature>
<feature type="region of interest" description="Disordered" evidence="9">
    <location>
        <begin position="207"/>
        <end position="227"/>
    </location>
</feature>
<feature type="domain" description="PurM-like N-terminal" evidence="10">
    <location>
        <begin position="59"/>
        <end position="175"/>
    </location>
</feature>
<reference evidence="14" key="1">
    <citation type="submission" date="2016-10" db="EMBL/GenBank/DDBJ databases">
        <authorList>
            <person name="Varghese N."/>
            <person name="Submissions S."/>
        </authorList>
    </citation>
    <scope>NUCLEOTIDE SEQUENCE [LARGE SCALE GENOMIC DNA]</scope>
    <source>
        <strain evidence="14">DSM 13078</strain>
    </source>
</reference>
<keyword evidence="2 8" id="KW-0436">Ligase</keyword>
<dbReference type="NCBIfam" id="NF002290">
    <property type="entry name" value="PRK01213.1"/>
    <property type="match status" value="1"/>
</dbReference>
<evidence type="ECO:0000259" key="10">
    <source>
        <dbReference type="Pfam" id="PF00586"/>
    </source>
</evidence>
<dbReference type="Gene3D" id="3.90.650.10">
    <property type="entry name" value="PurM-like C-terminal domain"/>
    <property type="match status" value="2"/>
</dbReference>
<evidence type="ECO:0000313" key="13">
    <source>
        <dbReference type="EMBL" id="SFB98566.1"/>
    </source>
</evidence>
<keyword evidence="6 8" id="KW-0067">ATP-binding</keyword>
<feature type="binding site" evidence="8">
    <location>
        <begin position="81"/>
        <end position="84"/>
    </location>
    <ligand>
        <name>substrate</name>
    </ligand>
</feature>
<evidence type="ECO:0000256" key="6">
    <source>
        <dbReference type="ARBA" id="ARBA00022840"/>
    </source>
</evidence>
<evidence type="ECO:0000256" key="8">
    <source>
        <dbReference type="HAMAP-Rule" id="MF_00420"/>
    </source>
</evidence>
<comment type="pathway">
    <text evidence="8">Purine metabolism; IMP biosynthesis via de novo pathway; 5-amino-1-(5-phospho-D-ribosyl)imidazole from N(2)-formyl-N(1)-(5-phospho-D-ribosyl)glycinamide: step 1/2.</text>
</comment>
<dbReference type="InterPro" id="IPR010074">
    <property type="entry name" value="PRibForGlyAmidine_synth_PurL"/>
</dbReference>
<dbReference type="PIRSF" id="PIRSF001587">
    <property type="entry name" value="FGAM_synthase_II"/>
    <property type="match status" value="1"/>
</dbReference>
<dbReference type="GO" id="GO:0005737">
    <property type="term" value="C:cytoplasm"/>
    <property type="evidence" value="ECO:0007669"/>
    <property type="project" value="UniProtKB-SubCell"/>
</dbReference>
<evidence type="ECO:0000259" key="12">
    <source>
        <dbReference type="Pfam" id="PF18072"/>
    </source>
</evidence>
<feature type="binding site" evidence="8">
    <location>
        <position position="512"/>
    </location>
    <ligand>
        <name>ATP</name>
        <dbReference type="ChEBI" id="CHEBI:30616"/>
    </ligand>
</feature>
<dbReference type="HAMAP" id="MF_00420">
    <property type="entry name" value="PurL_2"/>
    <property type="match status" value="1"/>
</dbReference>
<dbReference type="AlphaFoldDB" id="A0A1I1FHX7"/>
<feature type="binding site" evidence="8">
    <location>
        <position position="515"/>
    </location>
    <ligand>
        <name>substrate</name>
    </ligand>
</feature>
<dbReference type="CDD" id="cd02203">
    <property type="entry name" value="PurL_repeat1"/>
    <property type="match status" value="1"/>
</dbReference>
<organism evidence="13 14">
    <name type="scientific">Natronobacterium haloterrestre</name>
    <name type="common">Halobiforma haloterrestris</name>
    <dbReference type="NCBI Taxonomy" id="148448"/>
    <lineage>
        <taxon>Archaea</taxon>
        <taxon>Methanobacteriati</taxon>
        <taxon>Methanobacteriota</taxon>
        <taxon>Stenosarchaea group</taxon>
        <taxon>Halobacteria</taxon>
        <taxon>Halobacteriales</taxon>
        <taxon>Natrialbaceae</taxon>
        <taxon>Natronobacterium</taxon>
    </lineage>
</organism>
<proteinExistence type="inferred from homology"/>
<sequence length="718" mass="75015">MSLADSDRELVVEELGREPTPAEAALFENLWSEHCAYRSSRPLLSAFESEGEEVVIGPGDDAAVVSLPGDDGTYVTIGIESHNHPSYVDPFDGAATGVGGIVRDTLSMGAYPIALADSLYFGEFDREHSKYLFEGVVEGISHYGNCIGVPTVAGSVDFHPDYEGNPLVNVACVGLTSEERLVTAEAQEPGNKLVLVGNATGRDGLGGASFASEDLSEDAETEDRPAVQVGDPYAEKLLIEANERLIEEDLIESARDLGAAGLGGASSELVAKGGLGAEIELERVHQREPNMNALEILLAESQERMCYEVAPENVERVREIAERFDLGCSVIGEVTEGNYVATFDGETVVDVDAEFLGEGAPMNDLESVDVEQPETDLPEVDLEEAFETVVASPNTASKRWVYRQYDHEVGVRTSVGPGDDAALIAVREAEQGLAISSGAAPNWTDTAPYEGARAVALENATNVAAKGATPLAAVDCLNGGNPEKPEVYGGFEGIVDGLADMCATLETPVVGGNVSLYNDSAAGPIPPTPTLALVGAKAGYDAPPLSLAPEADAELLLVGDRGLESGAFDLGGSEYLARFDGTDAFPELPAEPAALVETIAEVADDDATRATHDVSHGGLAVSLAEMVTEEAGLEATLPVSEGEVAGALFHEQPGRVLIQTAEPAAVREAFDGVAPVVSLGSATDDGALALEAEDGTELLETDAGTIDELRSTIEDELA</sequence>
<dbReference type="Proteomes" id="UP000199161">
    <property type="component" value="Unassembled WGS sequence"/>
</dbReference>
<dbReference type="CDD" id="cd02204">
    <property type="entry name" value="PurL_repeat2"/>
    <property type="match status" value="1"/>
</dbReference>
<dbReference type="GO" id="GO:0005524">
    <property type="term" value="F:ATP binding"/>
    <property type="evidence" value="ECO:0007669"/>
    <property type="project" value="UniProtKB-UniRule"/>
</dbReference>
<dbReference type="PANTHER" id="PTHR43555:SF1">
    <property type="entry name" value="PHOSPHORIBOSYLFORMYLGLYCINAMIDINE SYNTHASE SUBUNIT PURL"/>
    <property type="match status" value="1"/>
</dbReference>
<protein>
    <recommendedName>
        <fullName evidence="8">Phosphoribosylformylglycinamidine synthase subunit PurL</fullName>
        <shortName evidence="8">FGAM synthase</shortName>
        <ecNumber evidence="8">6.3.5.3</ecNumber>
    </recommendedName>
    <alternativeName>
        <fullName evidence="8">Formylglycinamide ribonucleotide amidotransferase subunit II</fullName>
        <shortName evidence="8">FGAR amidotransferase II</shortName>
        <shortName evidence="8">FGAR-AT II</shortName>
    </alternativeName>
    <alternativeName>
        <fullName evidence="8">Glutamine amidotransferase PurL</fullName>
    </alternativeName>
    <alternativeName>
        <fullName evidence="8">Phosphoribosylformylglycinamidine synthase subunit II</fullName>
    </alternativeName>
</protein>
<keyword evidence="14" id="KW-1185">Reference proteome</keyword>
<dbReference type="UniPathway" id="UPA00074">
    <property type="reaction ID" value="UER00128"/>
</dbReference>
<dbReference type="GO" id="GO:0004642">
    <property type="term" value="F:phosphoribosylformylglycinamidine synthase activity"/>
    <property type="evidence" value="ECO:0007669"/>
    <property type="project" value="UniProtKB-UniRule"/>
</dbReference>
<dbReference type="EMBL" id="FOKW01000003">
    <property type="protein sequence ID" value="SFB98566.1"/>
    <property type="molecule type" value="Genomic_DNA"/>
</dbReference>
<keyword evidence="3 8" id="KW-0479">Metal-binding</keyword>
<feature type="binding site" evidence="8">
    <location>
        <position position="104"/>
    </location>
    <ligand>
        <name>Mg(2+)</name>
        <dbReference type="ChEBI" id="CHEBI:18420"/>
        <label>2</label>
    </ligand>
</feature>
<evidence type="ECO:0000256" key="1">
    <source>
        <dbReference type="ARBA" id="ARBA00022490"/>
    </source>
</evidence>
<keyword evidence="4 8" id="KW-0547">Nucleotide-binding</keyword>
<name>A0A1I1FHX7_NATHA</name>
<feature type="binding site" evidence="8">
    <location>
        <position position="513"/>
    </location>
    <ligand>
        <name>Mg(2+)</name>
        <dbReference type="ChEBI" id="CHEBI:18420"/>
        <label>1</label>
    </ligand>
</feature>
<dbReference type="Pfam" id="PF18072">
    <property type="entry name" value="FGAR-AT_linker"/>
    <property type="match status" value="1"/>
</dbReference>
<dbReference type="Pfam" id="PF02769">
    <property type="entry name" value="AIRS_C"/>
    <property type="match status" value="2"/>
</dbReference>
<evidence type="ECO:0000259" key="11">
    <source>
        <dbReference type="Pfam" id="PF02769"/>
    </source>
</evidence>
<gene>
    <name evidence="8" type="primary">purL</name>
    <name evidence="13" type="ORF">SAMN05444422_103360</name>
</gene>
<comment type="caution">
    <text evidence="8">Lacks conserved residue(s) required for the propagation of feature annotation.</text>
</comment>
<feature type="active site" evidence="8">
    <location>
        <position position="34"/>
    </location>
</feature>
<dbReference type="RefSeq" id="WP_089786999.1">
    <property type="nucleotide sequence ID" value="NZ_FOKW01000003.1"/>
</dbReference>
<feature type="domain" description="PurM-like N-terminal" evidence="10">
    <location>
        <begin position="418"/>
        <end position="535"/>
    </location>
</feature>
<keyword evidence="7 8" id="KW-0460">Magnesium</keyword>
<evidence type="ECO:0000256" key="3">
    <source>
        <dbReference type="ARBA" id="ARBA00022723"/>
    </source>
</evidence>
<feature type="binding site" evidence="8">
    <location>
        <position position="37"/>
    </location>
    <ligand>
        <name>ATP</name>
        <dbReference type="ChEBI" id="CHEBI:30616"/>
    </ligand>
</feature>
<dbReference type="InterPro" id="IPR041609">
    <property type="entry name" value="PurL_linker"/>
</dbReference>
<dbReference type="GO" id="GO:0006189">
    <property type="term" value="P:'de novo' IMP biosynthetic process"/>
    <property type="evidence" value="ECO:0007669"/>
    <property type="project" value="UniProtKB-UniRule"/>
</dbReference>
<comment type="subcellular location">
    <subcellularLocation>
        <location evidence="8">Cytoplasm</location>
    </subcellularLocation>
</comment>
<feature type="binding site" evidence="8">
    <location>
        <position position="80"/>
    </location>
    <ligand>
        <name>Mg(2+)</name>
        <dbReference type="ChEBI" id="CHEBI:18420"/>
        <label>1</label>
    </ligand>
</feature>
<dbReference type="PANTHER" id="PTHR43555">
    <property type="entry name" value="PHOSPHORIBOSYLFORMYLGLYCINAMIDINE SYNTHASE SUBUNIT PURL"/>
    <property type="match status" value="1"/>
</dbReference>
<feature type="binding site" evidence="8">
    <location>
        <position position="228"/>
    </location>
    <ligand>
        <name>substrate</name>
    </ligand>
</feature>
<feature type="binding site" evidence="8">
    <location>
        <position position="103"/>
    </location>
    <ligand>
        <name>substrate</name>
    </ligand>
</feature>
<accession>A0A1I1FHX7</accession>
<comment type="catalytic activity">
    <reaction evidence="8">
        <text>N(2)-formyl-N(1)-(5-phospho-beta-D-ribosyl)glycinamide + L-glutamine + ATP + H2O = 2-formamido-N(1)-(5-O-phospho-beta-D-ribosyl)acetamidine + L-glutamate + ADP + phosphate + H(+)</text>
        <dbReference type="Rhea" id="RHEA:17129"/>
        <dbReference type="ChEBI" id="CHEBI:15377"/>
        <dbReference type="ChEBI" id="CHEBI:15378"/>
        <dbReference type="ChEBI" id="CHEBI:29985"/>
        <dbReference type="ChEBI" id="CHEBI:30616"/>
        <dbReference type="ChEBI" id="CHEBI:43474"/>
        <dbReference type="ChEBI" id="CHEBI:58359"/>
        <dbReference type="ChEBI" id="CHEBI:147286"/>
        <dbReference type="ChEBI" id="CHEBI:147287"/>
        <dbReference type="ChEBI" id="CHEBI:456216"/>
        <dbReference type="EC" id="6.3.5.3"/>
    </reaction>
</comment>
<dbReference type="InterPro" id="IPR016188">
    <property type="entry name" value="PurM-like_N"/>
</dbReference>
<evidence type="ECO:0000256" key="5">
    <source>
        <dbReference type="ARBA" id="ARBA00022755"/>
    </source>
</evidence>
<evidence type="ECO:0000256" key="7">
    <source>
        <dbReference type="ARBA" id="ARBA00022842"/>
    </source>
</evidence>
<dbReference type="NCBIfam" id="TIGR01736">
    <property type="entry name" value="FGAM_synth_II"/>
    <property type="match status" value="1"/>
</dbReference>
<feature type="domain" description="Phosphoribosylformylglycinamidine synthase linker" evidence="12">
    <location>
        <begin position="1"/>
        <end position="37"/>
    </location>
</feature>
<dbReference type="InterPro" id="IPR010918">
    <property type="entry name" value="PurM-like_C_dom"/>
</dbReference>
<feature type="domain" description="PurM-like C-terminal" evidence="11">
    <location>
        <begin position="570"/>
        <end position="690"/>
    </location>
</feature>
<evidence type="ECO:0000256" key="9">
    <source>
        <dbReference type="SAM" id="MobiDB-lite"/>
    </source>
</evidence>
<comment type="function">
    <text evidence="8">Part of the phosphoribosylformylglycinamidine synthase complex involved in the purines biosynthetic pathway. Catalyzes the ATP-dependent conversion of formylglycinamide ribonucleotide (FGAR) and glutamine to yield formylglycinamidine ribonucleotide (FGAM) and glutamate. The FGAM synthase complex is composed of three subunits. PurQ produces an ammonia molecule by converting glutamine to glutamate. PurL transfers the ammonia molecule to FGAR to form FGAM in an ATP-dependent manner. PurS interacts with PurQ and PurL and is thought to assist in the transfer of the ammonia molecule from PurQ to PurL.</text>
</comment>
<dbReference type="EC" id="6.3.5.3" evidence="8"/>
<keyword evidence="1 8" id="KW-0963">Cytoplasm</keyword>
<feature type="domain" description="PurM-like C-terminal" evidence="11">
    <location>
        <begin position="188"/>
        <end position="340"/>
    </location>
</feature>
<dbReference type="Pfam" id="PF00586">
    <property type="entry name" value="AIRS"/>
    <property type="match status" value="2"/>
</dbReference>
<dbReference type="OrthoDB" id="8251at2157"/>
<dbReference type="SUPFAM" id="SSF55326">
    <property type="entry name" value="PurM N-terminal domain-like"/>
    <property type="match status" value="2"/>
</dbReference>
<evidence type="ECO:0000256" key="4">
    <source>
        <dbReference type="ARBA" id="ARBA00022741"/>
    </source>
</evidence>
<feature type="binding site" evidence="8">
    <location>
        <position position="256"/>
    </location>
    <ligand>
        <name>Mg(2+)</name>
        <dbReference type="ChEBI" id="CHEBI:18420"/>
        <label>2</label>
    </ligand>
</feature>
<evidence type="ECO:0000313" key="14">
    <source>
        <dbReference type="Proteomes" id="UP000199161"/>
    </source>
</evidence>
<feature type="binding site" evidence="8">
    <location>
        <position position="475"/>
    </location>
    <ligand>
        <name>ATP</name>
        <dbReference type="ChEBI" id="CHEBI:30616"/>
    </ligand>
</feature>